<feature type="coiled-coil region" evidence="1">
    <location>
        <begin position="129"/>
        <end position="179"/>
    </location>
</feature>
<name>A0ABS8RY54_DATST</name>
<gene>
    <name evidence="3" type="ORF">HAX54_013084</name>
</gene>
<protein>
    <submittedName>
        <fullName evidence="3">Uncharacterized protein</fullName>
    </submittedName>
</protein>
<reference evidence="3 4" key="1">
    <citation type="journal article" date="2021" name="BMC Genomics">
        <title>Datura genome reveals duplications of psychoactive alkaloid biosynthetic genes and high mutation rate following tissue culture.</title>
        <authorList>
            <person name="Rajewski A."/>
            <person name="Carter-House D."/>
            <person name="Stajich J."/>
            <person name="Litt A."/>
        </authorList>
    </citation>
    <scope>NUCLEOTIDE SEQUENCE [LARGE SCALE GENOMIC DNA]</scope>
    <source>
        <strain evidence="3">AR-01</strain>
    </source>
</reference>
<comment type="caution">
    <text evidence="3">The sequence shown here is derived from an EMBL/GenBank/DDBJ whole genome shotgun (WGS) entry which is preliminary data.</text>
</comment>
<evidence type="ECO:0000313" key="4">
    <source>
        <dbReference type="Proteomes" id="UP000823775"/>
    </source>
</evidence>
<organism evidence="3 4">
    <name type="scientific">Datura stramonium</name>
    <name type="common">Jimsonweed</name>
    <name type="synonym">Common thornapple</name>
    <dbReference type="NCBI Taxonomy" id="4076"/>
    <lineage>
        <taxon>Eukaryota</taxon>
        <taxon>Viridiplantae</taxon>
        <taxon>Streptophyta</taxon>
        <taxon>Embryophyta</taxon>
        <taxon>Tracheophyta</taxon>
        <taxon>Spermatophyta</taxon>
        <taxon>Magnoliopsida</taxon>
        <taxon>eudicotyledons</taxon>
        <taxon>Gunneridae</taxon>
        <taxon>Pentapetalae</taxon>
        <taxon>asterids</taxon>
        <taxon>lamiids</taxon>
        <taxon>Solanales</taxon>
        <taxon>Solanaceae</taxon>
        <taxon>Solanoideae</taxon>
        <taxon>Datureae</taxon>
        <taxon>Datura</taxon>
    </lineage>
</organism>
<dbReference type="EMBL" id="JACEIK010000178">
    <property type="protein sequence ID" value="MCD7451701.1"/>
    <property type="molecule type" value="Genomic_DNA"/>
</dbReference>
<dbReference type="PANTHER" id="PTHR35493">
    <property type="entry name" value="STRUCTURAL MAINTENANCE OF CHROMOSOMES PROTEIN"/>
    <property type="match status" value="1"/>
</dbReference>
<keyword evidence="4" id="KW-1185">Reference proteome</keyword>
<accession>A0ABS8RY54</accession>
<keyword evidence="1" id="KW-0175">Coiled coil</keyword>
<feature type="compositionally biased region" description="Low complexity" evidence="2">
    <location>
        <begin position="12"/>
        <end position="24"/>
    </location>
</feature>
<feature type="region of interest" description="Disordered" evidence="2">
    <location>
        <begin position="189"/>
        <end position="223"/>
    </location>
</feature>
<sequence length="249" mass="27934">MSLIKPSSRYAKTSFDSSRSSTKSGPFFLQTSTPKTHNTALIKIKKGSNGVAPTTHQSNFSSMVKKFVEHKSASSKLLKQQQQQKKGDLKLVIPADFIAEDLKKTAKRGSGLSAFHKKLFKGSSSVARKKRKEARRREQEDQIVELKLMLEEKNQEDLLEKQGSELKQAKQLIPNLQRQVKADKYAIRGSYDSLGSPPDKDQEAANSLEFSSEDHTIPGSPDDMFLKDVNPCLRPYYKTVQGIRGLQFS</sequence>
<evidence type="ECO:0000256" key="2">
    <source>
        <dbReference type="SAM" id="MobiDB-lite"/>
    </source>
</evidence>
<dbReference type="Proteomes" id="UP000823775">
    <property type="component" value="Unassembled WGS sequence"/>
</dbReference>
<evidence type="ECO:0000313" key="3">
    <source>
        <dbReference type="EMBL" id="MCD7451701.1"/>
    </source>
</evidence>
<feature type="region of interest" description="Disordered" evidence="2">
    <location>
        <begin position="1"/>
        <end position="33"/>
    </location>
</feature>
<dbReference type="PANTHER" id="PTHR35493:SF2">
    <property type="entry name" value="EPIDERMAL GROWTH FACTOR RECEPTOR SUBSTRATE 15 HOMOLOG"/>
    <property type="match status" value="1"/>
</dbReference>
<proteinExistence type="predicted"/>
<evidence type="ECO:0000256" key="1">
    <source>
        <dbReference type="SAM" id="Coils"/>
    </source>
</evidence>